<gene>
    <name evidence="3" type="ORF">BWY43_00325</name>
</gene>
<sequence length="293" mass="32543">MSIEKLENNIGEKRKASSVKTIYLASGLLILGLATVFVSAKFFTGGSAEISADVVTPPTPTDPEAALTPPIPDDPTDQDGDDGDDSQGTIGQIDDDTWAFPSGWSMINGSFLQNKEMDSFQEAGLILYSFNDSAYPNRQWTTFPLGETSRTDLQNIVPMSPFGYYVYNPGSDTATVDFVATQSNLSQDKIVARGWHLMYWPNTVATKDQLLSKIQLKYQDGTVLTAKEAIESKYHRASIKLYSIANENIVDKSSAIEDMDDVQVRVFSMPPRSYFWLYLRRTKDRVVDISIAD</sequence>
<evidence type="ECO:0000256" key="1">
    <source>
        <dbReference type="SAM" id="MobiDB-lite"/>
    </source>
</evidence>
<keyword evidence="2" id="KW-0812">Transmembrane</keyword>
<accession>A0A1V5SEA1</accession>
<comment type="caution">
    <text evidence="3">The sequence shown here is derived from an EMBL/GenBank/DDBJ whole genome shotgun (WGS) entry which is preliminary data.</text>
</comment>
<dbReference type="AlphaFoldDB" id="A0A1V5SEA1"/>
<keyword evidence="2" id="KW-0472">Membrane</keyword>
<evidence type="ECO:0000313" key="3">
    <source>
        <dbReference type="EMBL" id="OQA52817.1"/>
    </source>
</evidence>
<dbReference type="Proteomes" id="UP000485367">
    <property type="component" value="Unassembled WGS sequence"/>
</dbReference>
<keyword evidence="2" id="KW-1133">Transmembrane helix</keyword>
<protein>
    <submittedName>
        <fullName evidence="3">Uncharacterized protein</fullName>
    </submittedName>
</protein>
<feature type="transmembrane region" description="Helical" evidence="2">
    <location>
        <begin position="21"/>
        <end position="43"/>
    </location>
</feature>
<feature type="region of interest" description="Disordered" evidence="1">
    <location>
        <begin position="51"/>
        <end position="92"/>
    </location>
</feature>
<feature type="compositionally biased region" description="Acidic residues" evidence="1">
    <location>
        <begin position="74"/>
        <end position="85"/>
    </location>
</feature>
<dbReference type="EMBL" id="MWBO01000020">
    <property type="protein sequence ID" value="OQA52817.1"/>
    <property type="molecule type" value="Genomic_DNA"/>
</dbReference>
<name>A0A1V5SEA1_9BACT</name>
<proteinExistence type="predicted"/>
<organism evidence="3">
    <name type="scientific">candidate division WS2 bacterium ADurb.Bin280</name>
    <dbReference type="NCBI Taxonomy" id="1852829"/>
    <lineage>
        <taxon>Bacteria</taxon>
        <taxon>candidate division WS2</taxon>
    </lineage>
</organism>
<evidence type="ECO:0000256" key="2">
    <source>
        <dbReference type="SAM" id="Phobius"/>
    </source>
</evidence>
<reference evidence="3" key="1">
    <citation type="submission" date="2017-02" db="EMBL/GenBank/DDBJ databases">
        <title>Delving into the versatile metabolic prowess of the omnipresent phylum Bacteroidetes.</title>
        <authorList>
            <person name="Nobu M.K."/>
            <person name="Mei R."/>
            <person name="Narihiro T."/>
            <person name="Kuroda K."/>
            <person name="Liu W.-T."/>
        </authorList>
    </citation>
    <scope>NUCLEOTIDE SEQUENCE</scope>
    <source>
        <strain evidence="3">ADurb.Bin280</strain>
    </source>
</reference>